<keyword evidence="6" id="KW-0067">ATP-binding</keyword>
<protein>
    <recommendedName>
        <fullName evidence="2">phosphomevalonate kinase</fullName>
        <ecNumber evidence="2">2.7.4.2</ecNumber>
    </recommendedName>
</protein>
<proteinExistence type="predicted"/>
<dbReference type="Proteomes" id="UP001282284">
    <property type="component" value="Unassembled WGS sequence"/>
</dbReference>
<sequence>MKPPTLTVRVPGKLFIAGEYAVLEPGGHSVVVAIDRYVYAHLIDSPEFVVNLPQIGFSKMSWSETDDGLHFCTYAPKLTFIQNAITVCHQYIRHVGIQVEPFSLTIDSELDDFATGKKYGLGSSAAVVVAVISAILQKHHAHGIPLSHEVIYKLAAIAHFTTQGSGSCADIAASTYGGWLHYRTFDAKWLIEQLEDGVDVHTLVAKQWPGLQATTIQPPADLELVVGWTGSEMSTVKMIDRIRALQTQRPHRYAAFIDQSTEAVLSMVKHFSANNLAGALQSLTANRNALKALSEELDAVIETPSLQALIQIANEYGAGKTSGAGGGDCGIALVSEKSFVDSLKREWRQAGIEPLNLTVCMEGTKRIEKGDLIV</sequence>
<evidence type="ECO:0000256" key="2">
    <source>
        <dbReference type="ARBA" id="ARBA00012958"/>
    </source>
</evidence>
<dbReference type="InterPro" id="IPR020568">
    <property type="entry name" value="Ribosomal_Su5_D2-typ_SF"/>
</dbReference>
<dbReference type="PANTHER" id="PTHR31814:SF2">
    <property type="entry name" value="PHOSPHOMEVALONATE KINASE"/>
    <property type="match status" value="1"/>
</dbReference>
<evidence type="ECO:0000256" key="1">
    <source>
        <dbReference type="ARBA" id="ARBA00005017"/>
    </source>
</evidence>
<evidence type="ECO:0000256" key="3">
    <source>
        <dbReference type="ARBA" id="ARBA00022679"/>
    </source>
</evidence>
<keyword evidence="5 9" id="KW-0418">Kinase</keyword>
<dbReference type="SUPFAM" id="SSF54211">
    <property type="entry name" value="Ribosomal protein S5 domain 2-like"/>
    <property type="match status" value="1"/>
</dbReference>
<dbReference type="InterPro" id="IPR013750">
    <property type="entry name" value="GHMP_kinase_C_dom"/>
</dbReference>
<dbReference type="RefSeq" id="WP_317946101.1">
    <property type="nucleotide sequence ID" value="NZ_JAUBDI010000022.1"/>
</dbReference>
<comment type="pathway">
    <text evidence="1">Isoprenoid biosynthesis; isopentenyl diphosphate biosynthesis via mevalonate pathway; isopentenyl diphosphate from (R)-mevalonate: step 2/3.</text>
</comment>
<keyword evidence="10" id="KW-1185">Reference proteome</keyword>
<keyword evidence="4" id="KW-0547">Nucleotide-binding</keyword>
<dbReference type="Pfam" id="PF00288">
    <property type="entry name" value="GHMP_kinases_N"/>
    <property type="match status" value="1"/>
</dbReference>
<dbReference type="GO" id="GO:0004631">
    <property type="term" value="F:phosphomevalonate kinase activity"/>
    <property type="evidence" value="ECO:0007669"/>
    <property type="project" value="UniProtKB-EC"/>
</dbReference>
<feature type="domain" description="GHMP kinase C-terminal" evidence="8">
    <location>
        <begin position="282"/>
        <end position="351"/>
    </location>
</feature>
<evidence type="ECO:0000313" key="10">
    <source>
        <dbReference type="Proteomes" id="UP001282284"/>
    </source>
</evidence>
<dbReference type="InterPro" id="IPR014721">
    <property type="entry name" value="Ribsml_uS5_D2-typ_fold_subgr"/>
</dbReference>
<evidence type="ECO:0000313" key="9">
    <source>
        <dbReference type="EMBL" id="MDW0114796.1"/>
    </source>
</evidence>
<dbReference type="EMBL" id="JAUBDI010000022">
    <property type="protein sequence ID" value="MDW0114796.1"/>
    <property type="molecule type" value="Genomic_DNA"/>
</dbReference>
<dbReference type="InterPro" id="IPR005917">
    <property type="entry name" value="Pmev_kinase_bact"/>
</dbReference>
<name>A0ABU4GCT0_9BACL</name>
<keyword evidence="3 9" id="KW-0808">Transferase</keyword>
<dbReference type="NCBIfam" id="TIGR01220">
    <property type="entry name" value="Pmev_kin_Gr_pos"/>
    <property type="match status" value="1"/>
</dbReference>
<dbReference type="InterPro" id="IPR036554">
    <property type="entry name" value="GHMP_kinase_C_sf"/>
</dbReference>
<evidence type="ECO:0000259" key="7">
    <source>
        <dbReference type="Pfam" id="PF00288"/>
    </source>
</evidence>
<dbReference type="Gene3D" id="3.30.70.890">
    <property type="entry name" value="GHMP kinase, C-terminal domain"/>
    <property type="match status" value="1"/>
</dbReference>
<dbReference type="InterPro" id="IPR006204">
    <property type="entry name" value="GHMP_kinase_N_dom"/>
</dbReference>
<evidence type="ECO:0000259" key="8">
    <source>
        <dbReference type="Pfam" id="PF08544"/>
    </source>
</evidence>
<dbReference type="InterPro" id="IPR035102">
    <property type="entry name" value="Phosphomevalonate_kinase"/>
</dbReference>
<dbReference type="SUPFAM" id="SSF55060">
    <property type="entry name" value="GHMP Kinase, C-terminal domain"/>
    <property type="match status" value="1"/>
</dbReference>
<dbReference type="Pfam" id="PF08544">
    <property type="entry name" value="GHMP_kinases_C"/>
    <property type="match status" value="1"/>
</dbReference>
<organism evidence="9 10">
    <name type="scientific">Sporosarcina saromensis</name>
    <dbReference type="NCBI Taxonomy" id="359365"/>
    <lineage>
        <taxon>Bacteria</taxon>
        <taxon>Bacillati</taxon>
        <taxon>Bacillota</taxon>
        <taxon>Bacilli</taxon>
        <taxon>Bacillales</taxon>
        <taxon>Caryophanaceae</taxon>
        <taxon>Sporosarcina</taxon>
    </lineage>
</organism>
<reference evidence="9 10" key="1">
    <citation type="submission" date="2023-06" db="EMBL/GenBank/DDBJ databases">
        <title>Sporosarcina sp. nov., isolated from Korean traditional fermented seafood 'Jeotgal'.</title>
        <authorList>
            <person name="Yang A.I."/>
            <person name="Shin N.-R."/>
        </authorList>
    </citation>
    <scope>NUCLEOTIDE SEQUENCE [LARGE SCALE GENOMIC DNA]</scope>
    <source>
        <strain evidence="9 10">KCTC13119</strain>
    </source>
</reference>
<feature type="domain" description="GHMP kinase N-terminal" evidence="7">
    <location>
        <begin position="89"/>
        <end position="178"/>
    </location>
</feature>
<dbReference type="PANTHER" id="PTHR31814">
    <property type="match status" value="1"/>
</dbReference>
<evidence type="ECO:0000256" key="6">
    <source>
        <dbReference type="ARBA" id="ARBA00022840"/>
    </source>
</evidence>
<evidence type="ECO:0000256" key="5">
    <source>
        <dbReference type="ARBA" id="ARBA00022777"/>
    </source>
</evidence>
<dbReference type="PRINTS" id="PR00959">
    <property type="entry name" value="MEVGALKINASE"/>
</dbReference>
<dbReference type="Gene3D" id="3.30.230.10">
    <property type="match status" value="1"/>
</dbReference>
<gene>
    <name evidence="9" type="ORF">QT711_16490</name>
</gene>
<evidence type="ECO:0000256" key="4">
    <source>
        <dbReference type="ARBA" id="ARBA00022741"/>
    </source>
</evidence>
<dbReference type="EC" id="2.7.4.2" evidence="2"/>
<comment type="caution">
    <text evidence="9">The sequence shown here is derived from an EMBL/GenBank/DDBJ whole genome shotgun (WGS) entry which is preliminary data.</text>
</comment>
<accession>A0ABU4GCT0</accession>